<dbReference type="Proteomes" id="UP000293433">
    <property type="component" value="Unassembled WGS sequence"/>
</dbReference>
<dbReference type="SUPFAM" id="SSF55073">
    <property type="entry name" value="Nucleotide cyclase"/>
    <property type="match status" value="1"/>
</dbReference>
<dbReference type="InterPro" id="IPR029787">
    <property type="entry name" value="Nucleotide_cyclase"/>
</dbReference>
<evidence type="ECO:0000259" key="5">
    <source>
        <dbReference type="PROSITE" id="PS50887"/>
    </source>
</evidence>
<dbReference type="Gene3D" id="3.30.70.270">
    <property type="match status" value="1"/>
</dbReference>
<dbReference type="CDD" id="cd01949">
    <property type="entry name" value="GGDEF"/>
    <property type="match status" value="1"/>
</dbReference>
<dbReference type="NCBIfam" id="TIGR00229">
    <property type="entry name" value="sensory_box"/>
    <property type="match status" value="1"/>
</dbReference>
<dbReference type="InterPro" id="IPR000014">
    <property type="entry name" value="PAS"/>
</dbReference>
<feature type="domain" description="PAC" evidence="4">
    <location>
        <begin position="408"/>
        <end position="460"/>
    </location>
</feature>
<accession>A0A4Q7LVD1</accession>
<feature type="domain" description="GGDEF" evidence="5">
    <location>
        <begin position="492"/>
        <end position="630"/>
    </location>
</feature>
<dbReference type="CDD" id="cd12915">
    <property type="entry name" value="PDC2_DGC_like"/>
    <property type="match status" value="1"/>
</dbReference>
<protein>
    <submittedName>
        <fullName evidence="6">PAS domain S-box-containing protein/diguanylate cyclase (GGDEF)-like protein</fullName>
    </submittedName>
</protein>
<proteinExistence type="predicted"/>
<feature type="domain" description="PAS" evidence="3">
    <location>
        <begin position="335"/>
        <end position="405"/>
    </location>
</feature>
<dbReference type="CDD" id="cd00130">
    <property type="entry name" value="PAS"/>
    <property type="match status" value="1"/>
</dbReference>
<dbReference type="SMART" id="SM00091">
    <property type="entry name" value="PAS"/>
    <property type="match status" value="1"/>
</dbReference>
<dbReference type="CDD" id="cd18773">
    <property type="entry name" value="PDC1_HK_sensor"/>
    <property type="match status" value="1"/>
</dbReference>
<comment type="caution">
    <text evidence="6">The sequence shown here is derived from an EMBL/GenBank/DDBJ whole genome shotgun (WGS) entry which is preliminary data.</text>
</comment>
<evidence type="ECO:0000259" key="4">
    <source>
        <dbReference type="PROSITE" id="PS50113"/>
    </source>
</evidence>
<dbReference type="NCBIfam" id="TIGR00254">
    <property type="entry name" value="GGDEF"/>
    <property type="match status" value="1"/>
</dbReference>
<dbReference type="InterPro" id="IPR000700">
    <property type="entry name" value="PAS-assoc_C"/>
</dbReference>
<dbReference type="Gene3D" id="3.30.450.20">
    <property type="entry name" value="PAS domain"/>
    <property type="match status" value="3"/>
</dbReference>
<dbReference type="SUPFAM" id="SSF55785">
    <property type="entry name" value="PYP-like sensor domain (PAS domain)"/>
    <property type="match status" value="1"/>
</dbReference>
<dbReference type="SMART" id="SM00267">
    <property type="entry name" value="GGDEF"/>
    <property type="match status" value="1"/>
</dbReference>
<dbReference type="PROSITE" id="PS50887">
    <property type="entry name" value="GGDEF"/>
    <property type="match status" value="1"/>
</dbReference>
<evidence type="ECO:0000256" key="1">
    <source>
        <dbReference type="SAM" id="MobiDB-lite"/>
    </source>
</evidence>
<evidence type="ECO:0000256" key="2">
    <source>
        <dbReference type="SAM" id="Phobius"/>
    </source>
</evidence>
<dbReference type="PANTHER" id="PTHR44757:SF2">
    <property type="entry name" value="BIOFILM ARCHITECTURE MAINTENANCE PROTEIN MBAA"/>
    <property type="match status" value="1"/>
</dbReference>
<organism evidence="6 7">
    <name type="scientific">Sphaerotilus mobilis</name>
    <dbReference type="NCBI Taxonomy" id="47994"/>
    <lineage>
        <taxon>Bacteria</taxon>
        <taxon>Pseudomonadati</taxon>
        <taxon>Pseudomonadota</taxon>
        <taxon>Betaproteobacteria</taxon>
        <taxon>Burkholderiales</taxon>
        <taxon>Sphaerotilaceae</taxon>
        <taxon>Sphaerotilus</taxon>
    </lineage>
</organism>
<keyword evidence="2" id="KW-1133">Transmembrane helix</keyword>
<keyword evidence="7" id="KW-1185">Reference proteome</keyword>
<feature type="compositionally biased region" description="Polar residues" evidence="1">
    <location>
        <begin position="9"/>
        <end position="18"/>
    </location>
</feature>
<dbReference type="InterPro" id="IPR013656">
    <property type="entry name" value="PAS_4"/>
</dbReference>
<keyword evidence="2" id="KW-0812">Transmembrane</keyword>
<evidence type="ECO:0000313" key="6">
    <source>
        <dbReference type="EMBL" id="RZS58277.1"/>
    </source>
</evidence>
<dbReference type="PANTHER" id="PTHR44757">
    <property type="entry name" value="DIGUANYLATE CYCLASE DGCP"/>
    <property type="match status" value="1"/>
</dbReference>
<dbReference type="PROSITE" id="PS50112">
    <property type="entry name" value="PAS"/>
    <property type="match status" value="1"/>
</dbReference>
<gene>
    <name evidence="6" type="ORF">EV685_0561</name>
</gene>
<dbReference type="PROSITE" id="PS50113">
    <property type="entry name" value="PAC"/>
    <property type="match status" value="1"/>
</dbReference>
<name>A0A4Q7LVD1_9BURK</name>
<dbReference type="OrthoDB" id="3687827at2"/>
<feature type="transmembrane region" description="Helical" evidence="2">
    <location>
        <begin position="304"/>
        <end position="325"/>
    </location>
</feature>
<reference evidence="6 7" key="1">
    <citation type="submission" date="2019-02" db="EMBL/GenBank/DDBJ databases">
        <title>Genomic Encyclopedia of Type Strains, Phase IV (KMG-IV): sequencing the most valuable type-strain genomes for metagenomic binning, comparative biology and taxonomic classification.</title>
        <authorList>
            <person name="Goeker M."/>
        </authorList>
    </citation>
    <scope>NUCLEOTIDE SEQUENCE [LARGE SCALE GENOMIC DNA]</scope>
    <source>
        <strain evidence="6 7">DSM 10617</strain>
    </source>
</reference>
<dbReference type="EMBL" id="SGWV01000007">
    <property type="protein sequence ID" value="RZS58277.1"/>
    <property type="molecule type" value="Genomic_DNA"/>
</dbReference>
<dbReference type="Pfam" id="PF08448">
    <property type="entry name" value="PAS_4"/>
    <property type="match status" value="1"/>
</dbReference>
<dbReference type="RefSeq" id="WP_130480436.1">
    <property type="nucleotide sequence ID" value="NZ_SGWV01000007.1"/>
</dbReference>
<feature type="region of interest" description="Disordered" evidence="1">
    <location>
        <begin position="1"/>
        <end position="21"/>
    </location>
</feature>
<keyword evidence="2" id="KW-0472">Membrane</keyword>
<dbReference type="InterPro" id="IPR035965">
    <property type="entry name" value="PAS-like_dom_sf"/>
</dbReference>
<dbReference type="Pfam" id="PF00990">
    <property type="entry name" value="GGDEF"/>
    <property type="match status" value="1"/>
</dbReference>
<dbReference type="InterPro" id="IPR043128">
    <property type="entry name" value="Rev_trsase/Diguanyl_cyclase"/>
</dbReference>
<sequence>MALPGTAPAASTPNSRSWTARPFGRAPTSRWPYLLTVALVLALVLGLAAITLHLERERQRERAALATHNIARLLDANLRSLFEQADASLMVVAAREARRPQGESALSPAMRQQVEVASGLRHLRIADAQGRWLAGGEHDASLADGGALARLSQSQTARLLIEGPRRDAPSGIWVLTLMRPVLDTGGRFLGAVVADLPLRRLDRVFDGLALGDHGAATVRTQRMALVYRKPWPDNEDKVIASTEVSRQLRDEMSRPGVDGFYTASTALDGIERVNAWRRVPGLPLVVIVGLAVDDFEADWQRQLTLVGLLAGVAVLTVAVLVWLLYRASKRRIGAAEQRFEAIVQFSRDAIISKSLDSRVTSWNAGAEAALGWREDEMVGHSISRVLPADRQQEEVDLMARIVRGEVVEAFDTVRLHRDGHRVDMSVSVAPLYDDHGRVIGASSIGRDVTRQKAMEEEIRSLAFLDPLTRLPNRRLLLDRLNQALVRARRDRCHGALVFIDLDHFKDLNDTHGHEMGDRVLVETAQRLSAHVRLSDTVARLGGDEFVVVCPDLGADPETALRDVQNLMVKLDHALSQPLAIGDLQHGILASLGWRVFGPQDHDPDEVLKDADQAMYAQKASHRAHENAVNESLFDRSI</sequence>
<dbReference type="InterPro" id="IPR052155">
    <property type="entry name" value="Biofilm_reg_signaling"/>
</dbReference>
<dbReference type="AlphaFoldDB" id="A0A4Q7LVD1"/>
<evidence type="ECO:0000259" key="3">
    <source>
        <dbReference type="PROSITE" id="PS50112"/>
    </source>
</evidence>
<evidence type="ECO:0000313" key="7">
    <source>
        <dbReference type="Proteomes" id="UP000293433"/>
    </source>
</evidence>
<dbReference type="InterPro" id="IPR000160">
    <property type="entry name" value="GGDEF_dom"/>
</dbReference>
<feature type="transmembrane region" description="Helical" evidence="2">
    <location>
        <begin position="31"/>
        <end position="52"/>
    </location>
</feature>